<comment type="subcellular location">
    <subcellularLocation>
        <location evidence="1">Cell membrane</location>
        <topology evidence="1">Multi-pass membrane protein</topology>
    </subcellularLocation>
</comment>
<keyword evidence="3 6" id="KW-0812">Transmembrane</keyword>
<evidence type="ECO:0000256" key="1">
    <source>
        <dbReference type="ARBA" id="ARBA00004651"/>
    </source>
</evidence>
<accession>A0ABR8R505</accession>
<protein>
    <submittedName>
        <fullName evidence="7">LrgB family protein</fullName>
    </submittedName>
</protein>
<evidence type="ECO:0000313" key="7">
    <source>
        <dbReference type="EMBL" id="MBD7942853.1"/>
    </source>
</evidence>
<evidence type="ECO:0000313" key="8">
    <source>
        <dbReference type="Proteomes" id="UP000640786"/>
    </source>
</evidence>
<keyword evidence="2" id="KW-1003">Cell membrane</keyword>
<name>A0ABR8R505_9BACI</name>
<feature type="transmembrane region" description="Helical" evidence="6">
    <location>
        <begin position="141"/>
        <end position="164"/>
    </location>
</feature>
<dbReference type="RefSeq" id="WP_144537907.1">
    <property type="nucleotide sequence ID" value="NZ_JACSQO010000001.1"/>
</dbReference>
<feature type="transmembrane region" description="Helical" evidence="6">
    <location>
        <begin position="28"/>
        <end position="50"/>
    </location>
</feature>
<sequence length="225" mass="23904">MIAIGMIIATILIFIGMTFVYRRFTYPLLLPILTTTIVLVVILSLSGVSYDTYMSGAKWIDGMLGPAVVGMAYPLYTQREKIIKNKVPIILGVTVAMLSGLISIAILSKLMSFEDFLQRSLLPKSITSPIAMPISESIGGIPALTAVFVILAGLIGALTGSFLFKLCRIDTAIGRGISVGSASHGIGLSKLAEYGEETMTMGSVAMTLSAILGAFICPIFALIIF</sequence>
<evidence type="ECO:0000256" key="4">
    <source>
        <dbReference type="ARBA" id="ARBA00022989"/>
    </source>
</evidence>
<keyword evidence="5 6" id="KW-0472">Membrane</keyword>
<evidence type="ECO:0000256" key="5">
    <source>
        <dbReference type="ARBA" id="ARBA00023136"/>
    </source>
</evidence>
<dbReference type="InterPro" id="IPR007300">
    <property type="entry name" value="CidB/LrgB"/>
</dbReference>
<feature type="transmembrane region" description="Helical" evidence="6">
    <location>
        <begin position="56"/>
        <end position="76"/>
    </location>
</feature>
<reference evidence="7 8" key="1">
    <citation type="submission" date="2020-08" db="EMBL/GenBank/DDBJ databases">
        <title>A Genomic Blueprint of the Chicken Gut Microbiome.</title>
        <authorList>
            <person name="Gilroy R."/>
            <person name="Ravi A."/>
            <person name="Getino M."/>
            <person name="Pursley I."/>
            <person name="Horton D.L."/>
            <person name="Alikhan N.-F."/>
            <person name="Baker D."/>
            <person name="Gharbi K."/>
            <person name="Hall N."/>
            <person name="Watson M."/>
            <person name="Adriaenssens E.M."/>
            <person name="Foster-Nyarko E."/>
            <person name="Jarju S."/>
            <person name="Secka A."/>
            <person name="Antonio M."/>
            <person name="Oren A."/>
            <person name="Chaudhuri R."/>
            <person name="La Ragione R.M."/>
            <person name="Hildebrand F."/>
            <person name="Pallen M.J."/>
        </authorList>
    </citation>
    <scope>NUCLEOTIDE SEQUENCE [LARGE SCALE GENOMIC DNA]</scope>
    <source>
        <strain evidence="7 8">Sa2BUA9</strain>
    </source>
</reference>
<feature type="transmembrane region" description="Helical" evidence="6">
    <location>
        <begin position="88"/>
        <end position="107"/>
    </location>
</feature>
<evidence type="ECO:0000256" key="2">
    <source>
        <dbReference type="ARBA" id="ARBA00022475"/>
    </source>
</evidence>
<keyword evidence="4 6" id="KW-1133">Transmembrane helix</keyword>
<evidence type="ECO:0000256" key="3">
    <source>
        <dbReference type="ARBA" id="ARBA00022692"/>
    </source>
</evidence>
<dbReference type="Pfam" id="PF04172">
    <property type="entry name" value="LrgB"/>
    <property type="match status" value="1"/>
</dbReference>
<keyword evidence="8" id="KW-1185">Reference proteome</keyword>
<organism evidence="7 8">
    <name type="scientific">Psychrobacillus faecigallinarum</name>
    <dbReference type="NCBI Taxonomy" id="2762235"/>
    <lineage>
        <taxon>Bacteria</taxon>
        <taxon>Bacillati</taxon>
        <taxon>Bacillota</taxon>
        <taxon>Bacilli</taxon>
        <taxon>Bacillales</taxon>
        <taxon>Bacillaceae</taxon>
        <taxon>Psychrobacillus</taxon>
    </lineage>
</organism>
<feature type="transmembrane region" description="Helical" evidence="6">
    <location>
        <begin position="6"/>
        <end position="21"/>
    </location>
</feature>
<proteinExistence type="predicted"/>
<feature type="transmembrane region" description="Helical" evidence="6">
    <location>
        <begin position="204"/>
        <end position="224"/>
    </location>
</feature>
<dbReference type="Proteomes" id="UP000640786">
    <property type="component" value="Unassembled WGS sequence"/>
</dbReference>
<dbReference type="PANTHER" id="PTHR30249:SF17">
    <property type="entry name" value="HOLIN-LIKE PROTEIN CIDB"/>
    <property type="match status" value="1"/>
</dbReference>
<dbReference type="PANTHER" id="PTHR30249">
    <property type="entry name" value="PUTATIVE SEROTONIN TRANSPORTER"/>
    <property type="match status" value="1"/>
</dbReference>
<dbReference type="EMBL" id="JACSQO010000001">
    <property type="protein sequence ID" value="MBD7942853.1"/>
    <property type="molecule type" value="Genomic_DNA"/>
</dbReference>
<gene>
    <name evidence="7" type="ORF">H9650_01890</name>
</gene>
<comment type="caution">
    <text evidence="7">The sequence shown here is derived from an EMBL/GenBank/DDBJ whole genome shotgun (WGS) entry which is preliminary data.</text>
</comment>
<evidence type="ECO:0000256" key="6">
    <source>
        <dbReference type="SAM" id="Phobius"/>
    </source>
</evidence>